<organism evidence="14 15">
    <name type="scientific">Roseospira navarrensis</name>
    <dbReference type="NCBI Taxonomy" id="140058"/>
    <lineage>
        <taxon>Bacteria</taxon>
        <taxon>Pseudomonadati</taxon>
        <taxon>Pseudomonadota</taxon>
        <taxon>Alphaproteobacteria</taxon>
        <taxon>Rhodospirillales</taxon>
        <taxon>Rhodospirillaceae</taxon>
        <taxon>Roseospira</taxon>
    </lineage>
</organism>
<dbReference type="PROSITE" id="PS50112">
    <property type="entry name" value="PAS"/>
    <property type="match status" value="2"/>
</dbReference>
<keyword evidence="5" id="KW-0808">Transferase</keyword>
<comment type="catalytic activity">
    <reaction evidence="1">
        <text>ATP + protein L-histidine = ADP + protein N-phospho-L-histidine.</text>
        <dbReference type="EC" id="2.7.13.3"/>
    </reaction>
</comment>
<dbReference type="SUPFAM" id="SSF55785">
    <property type="entry name" value="PYP-like sensor domain (PAS domain)"/>
    <property type="match status" value="3"/>
</dbReference>
<keyword evidence="7" id="KW-0418">Kinase</keyword>
<evidence type="ECO:0000256" key="6">
    <source>
        <dbReference type="ARBA" id="ARBA00022741"/>
    </source>
</evidence>
<gene>
    <name evidence="14" type="ORF">GHC57_16365</name>
</gene>
<keyword evidence="6" id="KW-0547">Nucleotide-binding</keyword>
<dbReference type="SMART" id="SM00388">
    <property type="entry name" value="HisKA"/>
    <property type="match status" value="1"/>
</dbReference>
<sequence>MRRLMQDPPTLNGMHTDALEYLDTPACLFDETFRLVYVNPAYARFFGRPAEALVGRRFTELIPEDDRARTQTLVRGYDILEPTGTHDHPVTVGPDDTRLMRWTNTVIRTADSGRPTLYMGVGRDITNEALAEARRADCEIQYQALFTQSLNGVAIHEMLFDDSGAPCDYVFLDVNPAFERLTGLNAAHVIGRRVRELLPETEPFWIERYGQVCRTGTPVRFEAHSGALEGDYQVSAFPLGRSRFAVSFVDISEVKKAQDDLRAAFSRFDLAMKGANDGLFDWNLQTNEIYYSPRWKSMLGYAPDELADHFSTWEDLVDPDDREKGWAMLNDYIEGRRDTFNLEFRMRHKDGHWMDILSRAFLERDATGAPVRLVGTHVDISERKQFERELQTARLSAESATKAKSEFLAAMSHELRTPLNSIIGFADMMNHEVIGPLPPHYREYADLISSSGLLLLETINSILDLAKIEAGKLDLTRRATDVADLIDEVLSLLSVQAESKRLLLRRAVPDALMLSVDPMRIKQVLFNIVGNAIKFTDSGAVEVAHIEDETGHWITVTDSGIGMTPAQIQVEVTPFGQAHGDTLARSYQGTGLGLSLSLEIMRLHGGRLDIDSTPGQGTRVMKRMKLFDRGVP</sequence>
<dbReference type="SUPFAM" id="SSF55874">
    <property type="entry name" value="ATPase domain of HSP90 chaperone/DNA topoisomerase II/histidine kinase"/>
    <property type="match status" value="1"/>
</dbReference>
<dbReference type="InterPro" id="IPR004358">
    <property type="entry name" value="Sig_transdc_His_kin-like_C"/>
</dbReference>
<dbReference type="GO" id="GO:0005524">
    <property type="term" value="F:ATP binding"/>
    <property type="evidence" value="ECO:0007669"/>
    <property type="project" value="UniProtKB-KW"/>
</dbReference>
<dbReference type="CDD" id="cd00130">
    <property type="entry name" value="PAS"/>
    <property type="match status" value="3"/>
</dbReference>
<dbReference type="Pfam" id="PF00512">
    <property type="entry name" value="HisKA"/>
    <property type="match status" value="1"/>
</dbReference>
<dbReference type="AlphaFoldDB" id="A0A7X2D5W0"/>
<dbReference type="EMBL" id="WIVE01000069">
    <property type="protein sequence ID" value="MQX38092.1"/>
    <property type="molecule type" value="Genomic_DNA"/>
</dbReference>
<dbReference type="Pfam" id="PF02518">
    <property type="entry name" value="HATPase_c"/>
    <property type="match status" value="1"/>
</dbReference>
<dbReference type="InterPro" id="IPR003594">
    <property type="entry name" value="HATPase_dom"/>
</dbReference>
<dbReference type="InterPro" id="IPR000700">
    <property type="entry name" value="PAS-assoc_C"/>
</dbReference>
<accession>A0A7X2D5W0</accession>
<dbReference type="PANTHER" id="PTHR43304:SF1">
    <property type="entry name" value="PAC DOMAIN-CONTAINING PROTEIN"/>
    <property type="match status" value="1"/>
</dbReference>
<dbReference type="OrthoDB" id="8477705at2"/>
<dbReference type="InterPro" id="IPR036097">
    <property type="entry name" value="HisK_dim/P_sf"/>
</dbReference>
<dbReference type="Gene3D" id="3.30.565.10">
    <property type="entry name" value="Histidine kinase-like ATPase, C-terminal domain"/>
    <property type="match status" value="1"/>
</dbReference>
<dbReference type="PROSITE" id="PS50113">
    <property type="entry name" value="PAC"/>
    <property type="match status" value="1"/>
</dbReference>
<dbReference type="SMART" id="SM00086">
    <property type="entry name" value="PAC"/>
    <property type="match status" value="2"/>
</dbReference>
<evidence type="ECO:0000256" key="7">
    <source>
        <dbReference type="ARBA" id="ARBA00022777"/>
    </source>
</evidence>
<feature type="domain" description="PAS" evidence="12">
    <location>
        <begin position="18"/>
        <end position="75"/>
    </location>
</feature>
<dbReference type="InterPro" id="IPR000014">
    <property type="entry name" value="PAS"/>
</dbReference>
<evidence type="ECO:0000259" key="12">
    <source>
        <dbReference type="PROSITE" id="PS50112"/>
    </source>
</evidence>
<evidence type="ECO:0000256" key="8">
    <source>
        <dbReference type="ARBA" id="ARBA00022840"/>
    </source>
</evidence>
<dbReference type="NCBIfam" id="TIGR00229">
    <property type="entry name" value="sensory_box"/>
    <property type="match status" value="3"/>
</dbReference>
<dbReference type="SUPFAM" id="SSF47384">
    <property type="entry name" value="Homodimeric domain of signal transducing histidine kinase"/>
    <property type="match status" value="1"/>
</dbReference>
<feature type="domain" description="Histidine kinase" evidence="11">
    <location>
        <begin position="410"/>
        <end position="628"/>
    </location>
</feature>
<evidence type="ECO:0000256" key="1">
    <source>
        <dbReference type="ARBA" id="ARBA00000085"/>
    </source>
</evidence>
<dbReference type="Pfam" id="PF13188">
    <property type="entry name" value="PAS_8"/>
    <property type="match status" value="1"/>
</dbReference>
<comment type="subcellular location">
    <subcellularLocation>
        <location evidence="2">Membrane</location>
    </subcellularLocation>
</comment>
<dbReference type="Proteomes" id="UP000434582">
    <property type="component" value="Unassembled WGS sequence"/>
</dbReference>
<evidence type="ECO:0000259" key="13">
    <source>
        <dbReference type="PROSITE" id="PS50113"/>
    </source>
</evidence>
<evidence type="ECO:0000256" key="3">
    <source>
        <dbReference type="ARBA" id="ARBA00012438"/>
    </source>
</evidence>
<name>A0A7X2D5W0_9PROT</name>
<dbReference type="Gene3D" id="3.30.450.20">
    <property type="entry name" value="PAS domain"/>
    <property type="match status" value="3"/>
</dbReference>
<evidence type="ECO:0000256" key="5">
    <source>
        <dbReference type="ARBA" id="ARBA00022679"/>
    </source>
</evidence>
<dbReference type="InterPro" id="IPR003661">
    <property type="entry name" value="HisK_dim/P_dom"/>
</dbReference>
<dbReference type="PRINTS" id="PR00344">
    <property type="entry name" value="BCTRLSENSOR"/>
</dbReference>
<dbReference type="GO" id="GO:0016020">
    <property type="term" value="C:membrane"/>
    <property type="evidence" value="ECO:0007669"/>
    <property type="project" value="UniProtKB-SubCell"/>
</dbReference>
<protein>
    <recommendedName>
        <fullName evidence="3">histidine kinase</fullName>
        <ecNumber evidence="3">2.7.13.3</ecNumber>
    </recommendedName>
</protein>
<keyword evidence="8" id="KW-0067">ATP-binding</keyword>
<proteinExistence type="predicted"/>
<evidence type="ECO:0000313" key="14">
    <source>
        <dbReference type="EMBL" id="MQX38092.1"/>
    </source>
</evidence>
<dbReference type="InterPro" id="IPR052162">
    <property type="entry name" value="Sensor_kinase/Photoreceptor"/>
</dbReference>
<evidence type="ECO:0000256" key="2">
    <source>
        <dbReference type="ARBA" id="ARBA00004370"/>
    </source>
</evidence>
<dbReference type="SMART" id="SM00387">
    <property type="entry name" value="HATPase_c"/>
    <property type="match status" value="1"/>
</dbReference>
<dbReference type="Gene3D" id="1.10.287.130">
    <property type="match status" value="1"/>
</dbReference>
<dbReference type="FunFam" id="1.10.287.130:FF:000038">
    <property type="entry name" value="Sensory transduction histidine kinase"/>
    <property type="match status" value="1"/>
</dbReference>
<dbReference type="InterPro" id="IPR013655">
    <property type="entry name" value="PAS_fold_3"/>
</dbReference>
<dbReference type="InterPro" id="IPR035965">
    <property type="entry name" value="PAS-like_dom_sf"/>
</dbReference>
<dbReference type="PROSITE" id="PS50109">
    <property type="entry name" value="HIS_KIN"/>
    <property type="match status" value="1"/>
</dbReference>
<dbReference type="Pfam" id="PF08448">
    <property type="entry name" value="PAS_4"/>
    <property type="match status" value="1"/>
</dbReference>
<keyword evidence="15" id="KW-1185">Reference proteome</keyword>
<dbReference type="Pfam" id="PF08447">
    <property type="entry name" value="PAS_3"/>
    <property type="match status" value="1"/>
</dbReference>
<keyword evidence="10" id="KW-0472">Membrane</keyword>
<dbReference type="CDD" id="cd00082">
    <property type="entry name" value="HisKA"/>
    <property type="match status" value="1"/>
</dbReference>
<dbReference type="InterPro" id="IPR001610">
    <property type="entry name" value="PAC"/>
</dbReference>
<keyword evidence="9" id="KW-0902">Two-component regulatory system</keyword>
<dbReference type="InterPro" id="IPR005467">
    <property type="entry name" value="His_kinase_dom"/>
</dbReference>
<evidence type="ECO:0000259" key="11">
    <source>
        <dbReference type="PROSITE" id="PS50109"/>
    </source>
</evidence>
<reference evidence="14 15" key="1">
    <citation type="submission" date="2019-10" db="EMBL/GenBank/DDBJ databases">
        <title>Draft whole-genome sequence of the purple nonsulfur photosynthetic bacterium Roseospira navarrensis DSM 15114.</title>
        <authorList>
            <person name="Kyndt J.A."/>
            <person name="Meyer T.E."/>
        </authorList>
    </citation>
    <scope>NUCLEOTIDE SEQUENCE [LARGE SCALE GENOMIC DNA]</scope>
    <source>
        <strain evidence="14 15">DSM 15114</strain>
    </source>
</reference>
<dbReference type="EC" id="2.7.13.3" evidence="3"/>
<evidence type="ECO:0000256" key="9">
    <source>
        <dbReference type="ARBA" id="ARBA00023012"/>
    </source>
</evidence>
<keyword evidence="4" id="KW-0597">Phosphoprotein</keyword>
<dbReference type="InterPro" id="IPR013656">
    <property type="entry name" value="PAS_4"/>
</dbReference>
<feature type="domain" description="PAS" evidence="12">
    <location>
        <begin position="264"/>
        <end position="336"/>
    </location>
</feature>
<evidence type="ECO:0000256" key="10">
    <source>
        <dbReference type="ARBA" id="ARBA00023136"/>
    </source>
</evidence>
<evidence type="ECO:0000313" key="15">
    <source>
        <dbReference type="Proteomes" id="UP000434582"/>
    </source>
</evidence>
<dbReference type="GO" id="GO:0000155">
    <property type="term" value="F:phosphorelay sensor kinase activity"/>
    <property type="evidence" value="ECO:0007669"/>
    <property type="project" value="InterPro"/>
</dbReference>
<evidence type="ECO:0000256" key="4">
    <source>
        <dbReference type="ARBA" id="ARBA00022553"/>
    </source>
</evidence>
<feature type="domain" description="PAC" evidence="13">
    <location>
        <begin position="340"/>
        <end position="392"/>
    </location>
</feature>
<dbReference type="InterPro" id="IPR036890">
    <property type="entry name" value="HATPase_C_sf"/>
</dbReference>
<comment type="caution">
    <text evidence="14">The sequence shown here is derived from an EMBL/GenBank/DDBJ whole genome shotgun (WGS) entry which is preliminary data.</text>
</comment>
<dbReference type="SMART" id="SM00091">
    <property type="entry name" value="PAS"/>
    <property type="match status" value="3"/>
</dbReference>
<dbReference type="PANTHER" id="PTHR43304">
    <property type="entry name" value="PHYTOCHROME-LIKE PROTEIN CPH1"/>
    <property type="match status" value="1"/>
</dbReference>